<dbReference type="EMBL" id="ABCS01000070">
    <property type="protein sequence ID" value="EDM76190.1"/>
    <property type="molecule type" value="Genomic_DNA"/>
</dbReference>
<dbReference type="PANTHER" id="PTHR33745:SF1">
    <property type="entry name" value="RSBT ANTAGONIST PROTEIN RSBS"/>
    <property type="match status" value="1"/>
</dbReference>
<keyword evidence="1" id="KW-0175">Coiled coil</keyword>
<sequence>MTSAREELIGSVSARLARRRASAFSSAGEAACQALVEATVEALERDVEADQRSAMREAVEAVFTEIEPADMSFSDLRFFVSKLRQAVLDAASDAARASVEQWCFEFFGVCTTRFVVEREHDLEHQSAQRDIARAEFQLAELKIALADKTALLERIREVSTPIAPVAPGVLLVPLVGTFDRFRAELLTERLLAEISRAKTRSVILDIAGVPMFDTDGAELVIRLTRCARLLGAQVILVGISPQNARAIVSLNVDLGQLTTCANLQEGLARAQRR</sequence>
<dbReference type="InterPro" id="IPR051932">
    <property type="entry name" value="Bact_StressResp_Reg"/>
</dbReference>
<evidence type="ECO:0000313" key="3">
    <source>
        <dbReference type="EMBL" id="EDM76190.1"/>
    </source>
</evidence>
<evidence type="ECO:0000313" key="4">
    <source>
        <dbReference type="Proteomes" id="UP000005801"/>
    </source>
</evidence>
<reference evidence="3 4" key="1">
    <citation type="submission" date="2007-06" db="EMBL/GenBank/DDBJ databases">
        <authorList>
            <person name="Shimkets L."/>
            <person name="Ferriera S."/>
            <person name="Johnson J."/>
            <person name="Kravitz S."/>
            <person name="Beeson K."/>
            <person name="Sutton G."/>
            <person name="Rogers Y.-H."/>
            <person name="Friedman R."/>
            <person name="Frazier M."/>
            <person name="Venter J.C."/>
        </authorList>
    </citation>
    <scope>NUCLEOTIDE SEQUENCE [LARGE SCALE GENOMIC DNA]</scope>
    <source>
        <strain evidence="3 4">SIR-1</strain>
    </source>
</reference>
<feature type="domain" description="STAS" evidence="2">
    <location>
        <begin position="159"/>
        <end position="270"/>
    </location>
</feature>
<evidence type="ECO:0000256" key="1">
    <source>
        <dbReference type="SAM" id="Coils"/>
    </source>
</evidence>
<dbReference type="InterPro" id="IPR002645">
    <property type="entry name" value="STAS_dom"/>
</dbReference>
<organism evidence="3 4">
    <name type="scientific">Plesiocystis pacifica SIR-1</name>
    <dbReference type="NCBI Taxonomy" id="391625"/>
    <lineage>
        <taxon>Bacteria</taxon>
        <taxon>Pseudomonadati</taxon>
        <taxon>Myxococcota</taxon>
        <taxon>Polyangia</taxon>
        <taxon>Nannocystales</taxon>
        <taxon>Nannocystaceae</taxon>
        <taxon>Plesiocystis</taxon>
    </lineage>
</organism>
<dbReference type="AlphaFoldDB" id="A6GD32"/>
<dbReference type="PROSITE" id="PS50801">
    <property type="entry name" value="STAS"/>
    <property type="match status" value="1"/>
</dbReference>
<accession>A6GD32</accession>
<gene>
    <name evidence="3" type="ORF">PPSIR1_07553</name>
</gene>
<evidence type="ECO:0000259" key="2">
    <source>
        <dbReference type="PROSITE" id="PS50801"/>
    </source>
</evidence>
<proteinExistence type="predicted"/>
<name>A6GD32_9BACT</name>
<dbReference type="Gene3D" id="3.30.750.24">
    <property type="entry name" value="STAS domain"/>
    <property type="match status" value="1"/>
</dbReference>
<protein>
    <submittedName>
        <fullName evidence="3">Anti-sigma-factor antagonist (STAS) domain protein</fullName>
    </submittedName>
</protein>
<dbReference type="SUPFAM" id="SSF52091">
    <property type="entry name" value="SpoIIaa-like"/>
    <property type="match status" value="1"/>
</dbReference>
<dbReference type="STRING" id="391625.PPSIR1_07553"/>
<dbReference type="eggNOG" id="COG1366">
    <property type="taxonomic scope" value="Bacteria"/>
</dbReference>
<dbReference type="PANTHER" id="PTHR33745">
    <property type="entry name" value="RSBT ANTAGONIST PROTEIN RSBS-RELATED"/>
    <property type="match status" value="1"/>
</dbReference>
<keyword evidence="4" id="KW-1185">Reference proteome</keyword>
<dbReference type="CDD" id="cd07041">
    <property type="entry name" value="STAS_RsbR_RsbS_like"/>
    <property type="match status" value="1"/>
</dbReference>
<dbReference type="Proteomes" id="UP000005801">
    <property type="component" value="Unassembled WGS sequence"/>
</dbReference>
<dbReference type="InterPro" id="IPR036513">
    <property type="entry name" value="STAS_dom_sf"/>
</dbReference>
<comment type="caution">
    <text evidence="3">The sequence shown here is derived from an EMBL/GenBank/DDBJ whole genome shotgun (WGS) entry which is preliminary data.</text>
</comment>
<feature type="coiled-coil region" evidence="1">
    <location>
        <begin position="124"/>
        <end position="158"/>
    </location>
</feature>
<dbReference type="Pfam" id="PF01740">
    <property type="entry name" value="STAS"/>
    <property type="match status" value="1"/>
</dbReference>